<evidence type="ECO:0000313" key="2">
    <source>
        <dbReference type="EMBL" id="KAA8569748.1"/>
    </source>
</evidence>
<evidence type="ECO:0000256" key="1">
    <source>
        <dbReference type="SAM" id="SignalP"/>
    </source>
</evidence>
<sequence length="320" mass="34861">MTLIFPIATVLYLSFFFSSSGSNLIPKRQAVTGLTTLDASNCAIPSCSITPTALTSITITPSPVTVLHPPGAITPVVLTFDPITIASFQPKPTVLANNGDGILTLGTATLSSFKATATTSYLVLPSDAASDENLELDVAVVANVEAKAQLFFAFNNDNQGTESPQNDDDTFKNVPDKGLNDYWHKDELLRLLLMVDAQIAALEGPDEVVFTSFDLNRDQRTLACSSDDDENNLDQYGSTKNTLKFPLLTEDGELKNCEIEGFTCFCPLAINQNNPLPTPNDEAFCTAENKDLLTKRYWDFNRSPGSRGRFSQMAPIRENK</sequence>
<accession>A0A5M9JJR7</accession>
<gene>
    <name evidence="2" type="ORF">EYC84_001331</name>
</gene>
<name>A0A5M9JJR7_MONFR</name>
<organism evidence="2 3">
    <name type="scientific">Monilinia fructicola</name>
    <name type="common">Brown rot fungus</name>
    <name type="synonym">Ciboria fructicola</name>
    <dbReference type="NCBI Taxonomy" id="38448"/>
    <lineage>
        <taxon>Eukaryota</taxon>
        <taxon>Fungi</taxon>
        <taxon>Dikarya</taxon>
        <taxon>Ascomycota</taxon>
        <taxon>Pezizomycotina</taxon>
        <taxon>Leotiomycetes</taxon>
        <taxon>Helotiales</taxon>
        <taxon>Sclerotiniaceae</taxon>
        <taxon>Monilinia</taxon>
    </lineage>
</organism>
<keyword evidence="1" id="KW-0732">Signal</keyword>
<comment type="caution">
    <text evidence="2">The sequence shown here is derived from an EMBL/GenBank/DDBJ whole genome shotgun (WGS) entry which is preliminary data.</text>
</comment>
<dbReference type="VEuPathDB" id="FungiDB:MFRU_004g04430"/>
<feature type="chain" id="PRO_5024341687" evidence="1">
    <location>
        <begin position="23"/>
        <end position="320"/>
    </location>
</feature>
<dbReference type="Proteomes" id="UP000322873">
    <property type="component" value="Unassembled WGS sequence"/>
</dbReference>
<proteinExistence type="predicted"/>
<reference evidence="2 3" key="1">
    <citation type="submission" date="2019-06" db="EMBL/GenBank/DDBJ databases">
        <title>Genome Sequence of the Brown Rot Fungal Pathogen Monilinia fructicola.</title>
        <authorList>
            <person name="De Miccolis Angelini R.M."/>
            <person name="Landi L."/>
            <person name="Abate D."/>
            <person name="Pollastro S."/>
            <person name="Romanazzi G."/>
            <person name="Faretra F."/>
        </authorList>
    </citation>
    <scope>NUCLEOTIDE SEQUENCE [LARGE SCALE GENOMIC DNA]</scope>
    <source>
        <strain evidence="2 3">Mfrc123</strain>
    </source>
</reference>
<protein>
    <submittedName>
        <fullName evidence="2">Uncharacterized protein</fullName>
    </submittedName>
</protein>
<dbReference type="EMBL" id="VICG01000008">
    <property type="protein sequence ID" value="KAA8569748.1"/>
    <property type="molecule type" value="Genomic_DNA"/>
</dbReference>
<keyword evidence="3" id="KW-1185">Reference proteome</keyword>
<feature type="signal peptide" evidence="1">
    <location>
        <begin position="1"/>
        <end position="22"/>
    </location>
</feature>
<evidence type="ECO:0000313" key="3">
    <source>
        <dbReference type="Proteomes" id="UP000322873"/>
    </source>
</evidence>
<dbReference type="AlphaFoldDB" id="A0A5M9JJR7"/>